<comment type="caution">
    <text evidence="1">The sequence shown here is derived from an EMBL/GenBank/DDBJ whole genome shotgun (WGS) entry which is preliminary data.</text>
</comment>
<evidence type="ECO:0008006" key="3">
    <source>
        <dbReference type="Google" id="ProtNLM"/>
    </source>
</evidence>
<organism evidence="1 2">
    <name type="scientific">Methanosalsum natronophilum</name>
    <dbReference type="NCBI Taxonomy" id="768733"/>
    <lineage>
        <taxon>Archaea</taxon>
        <taxon>Methanobacteriati</taxon>
        <taxon>Methanobacteriota</taxon>
        <taxon>Stenosarchaea group</taxon>
        <taxon>Methanomicrobia</taxon>
        <taxon>Methanosarcinales</taxon>
        <taxon>Methanosarcinaceae</taxon>
        <taxon>Methanosalsum</taxon>
    </lineage>
</organism>
<evidence type="ECO:0000313" key="2">
    <source>
        <dbReference type="Proteomes" id="UP000284763"/>
    </source>
</evidence>
<dbReference type="EMBL" id="QZAB01000199">
    <property type="protein sequence ID" value="RQD88366.1"/>
    <property type="molecule type" value="Genomic_DNA"/>
</dbReference>
<gene>
    <name evidence="1" type="ORF">D5R95_02930</name>
</gene>
<dbReference type="AlphaFoldDB" id="A0A3R7XV93"/>
<sequence length="68" mass="7790">MHCDVCKAESDSRYCSDCGKIMNELIRRVGETRWASIDDCSFIYPMVKRAGKGELTITDIINELEKED</sequence>
<name>A0A3R7XV93_9EURY</name>
<protein>
    <recommendedName>
        <fullName evidence="3">Zinc ribbon domain-containing protein</fullName>
    </recommendedName>
</protein>
<dbReference type="Proteomes" id="UP000284763">
    <property type="component" value="Unassembled WGS sequence"/>
</dbReference>
<reference evidence="1 2" key="1">
    <citation type="submission" date="2018-08" db="EMBL/GenBank/DDBJ databases">
        <title>The metabolism and importance of syntrophic acetate oxidation coupled to methane or sulfide production in haloalkaline environments.</title>
        <authorList>
            <person name="Timmers P.H.A."/>
            <person name="Vavourakis C.D."/>
            <person name="Sorokin D.Y."/>
            <person name="Sinninghe Damste J.S."/>
            <person name="Muyzer G."/>
            <person name="Stams A.J.M."/>
            <person name="Plugge C.M."/>
        </authorList>
    </citation>
    <scope>NUCLEOTIDE SEQUENCE [LARGE SCALE GENOMIC DNA]</scope>
    <source>
        <strain evidence="1">MSAO_Arc3</strain>
    </source>
</reference>
<accession>A0A3R7XV93</accession>
<proteinExistence type="predicted"/>
<evidence type="ECO:0000313" key="1">
    <source>
        <dbReference type="EMBL" id="RQD88366.1"/>
    </source>
</evidence>
<dbReference type="RefSeq" id="WP_259133595.1">
    <property type="nucleotide sequence ID" value="NZ_JANUCS010000003.1"/>
</dbReference>